<dbReference type="NCBIfam" id="NF040564">
    <property type="entry name" value="SCO2523_fam"/>
    <property type="match status" value="1"/>
</dbReference>
<protein>
    <submittedName>
        <fullName evidence="3">DNA-binding protein</fullName>
    </submittedName>
</protein>
<dbReference type="PANTHER" id="PTHR43384">
    <property type="entry name" value="SEPTUM SITE-DETERMINING PROTEIN MIND HOMOLOG, CHLOROPLASTIC-RELATED"/>
    <property type="match status" value="1"/>
</dbReference>
<dbReference type="GO" id="GO:0009898">
    <property type="term" value="C:cytoplasmic side of plasma membrane"/>
    <property type="evidence" value="ECO:0007669"/>
    <property type="project" value="TreeGrafter"/>
</dbReference>
<keyword evidence="3" id="KW-0238">DNA-binding</keyword>
<accession>A0A919C2C7</accession>
<dbReference type="GO" id="GO:0003677">
    <property type="term" value="F:DNA binding"/>
    <property type="evidence" value="ECO:0007669"/>
    <property type="project" value="UniProtKB-KW"/>
</dbReference>
<dbReference type="GO" id="GO:0005829">
    <property type="term" value="C:cytosol"/>
    <property type="evidence" value="ECO:0007669"/>
    <property type="project" value="TreeGrafter"/>
</dbReference>
<organism evidence="3 4">
    <name type="scientific">Streptomyces capoamus</name>
    <dbReference type="NCBI Taxonomy" id="68183"/>
    <lineage>
        <taxon>Bacteria</taxon>
        <taxon>Bacillati</taxon>
        <taxon>Actinomycetota</taxon>
        <taxon>Actinomycetes</taxon>
        <taxon>Kitasatosporales</taxon>
        <taxon>Streptomycetaceae</taxon>
        <taxon>Streptomyces</taxon>
    </lineage>
</organism>
<evidence type="ECO:0000313" key="4">
    <source>
        <dbReference type="Proteomes" id="UP000619355"/>
    </source>
</evidence>
<dbReference type="Gene3D" id="3.40.50.300">
    <property type="entry name" value="P-loop containing nucleotide triphosphate hydrolases"/>
    <property type="match status" value="1"/>
</dbReference>
<dbReference type="InterPro" id="IPR050625">
    <property type="entry name" value="ParA/MinD_ATPase"/>
</dbReference>
<keyword evidence="1" id="KW-0547">Nucleotide-binding</keyword>
<evidence type="ECO:0000313" key="3">
    <source>
        <dbReference type="EMBL" id="GHG42303.1"/>
    </source>
</evidence>
<dbReference type="EMBL" id="BNBF01000004">
    <property type="protein sequence ID" value="GHG42303.1"/>
    <property type="molecule type" value="Genomic_DNA"/>
</dbReference>
<comment type="caution">
    <text evidence="3">The sequence shown here is derived from an EMBL/GenBank/DDBJ whole genome shotgun (WGS) entry which is preliminary data.</text>
</comment>
<dbReference type="RefSeq" id="WP_189980013.1">
    <property type="nucleotide sequence ID" value="NZ_BNBF01000004.1"/>
</dbReference>
<keyword evidence="4" id="KW-1185">Reference proteome</keyword>
<dbReference type="GO" id="GO:0051782">
    <property type="term" value="P:negative regulation of cell division"/>
    <property type="evidence" value="ECO:0007669"/>
    <property type="project" value="TreeGrafter"/>
</dbReference>
<proteinExistence type="predicted"/>
<dbReference type="GO" id="GO:0005524">
    <property type="term" value="F:ATP binding"/>
    <property type="evidence" value="ECO:0007669"/>
    <property type="project" value="UniProtKB-KW"/>
</dbReference>
<dbReference type="InterPro" id="IPR027417">
    <property type="entry name" value="P-loop_NTPase"/>
</dbReference>
<gene>
    <name evidence="3" type="ORF">GCM10018980_17920</name>
</gene>
<dbReference type="SUPFAM" id="SSF52540">
    <property type="entry name" value="P-loop containing nucleoside triphosphate hydrolases"/>
    <property type="match status" value="1"/>
</dbReference>
<evidence type="ECO:0000256" key="2">
    <source>
        <dbReference type="ARBA" id="ARBA00022840"/>
    </source>
</evidence>
<dbReference type="AlphaFoldDB" id="A0A919C2C7"/>
<keyword evidence="2" id="KW-0067">ATP-binding</keyword>
<evidence type="ECO:0000256" key="1">
    <source>
        <dbReference type="ARBA" id="ARBA00022741"/>
    </source>
</evidence>
<name>A0A919C2C7_9ACTN</name>
<dbReference type="Proteomes" id="UP000619355">
    <property type="component" value="Unassembled WGS sequence"/>
</dbReference>
<reference evidence="4" key="1">
    <citation type="journal article" date="2019" name="Int. J. Syst. Evol. Microbiol.">
        <title>The Global Catalogue of Microorganisms (GCM) 10K type strain sequencing project: providing services to taxonomists for standard genome sequencing and annotation.</title>
        <authorList>
            <consortium name="The Broad Institute Genomics Platform"/>
            <consortium name="The Broad Institute Genome Sequencing Center for Infectious Disease"/>
            <person name="Wu L."/>
            <person name="Ma J."/>
        </authorList>
    </citation>
    <scope>NUCLEOTIDE SEQUENCE [LARGE SCALE GENOMIC DNA]</scope>
    <source>
        <strain evidence="4">JCM 4253</strain>
    </source>
</reference>
<sequence>MLVLAASDKGGTGRSVTAANLAYQRSLDGDDVCFLDFDFGSPTASAVFDLPDAVVGADGRGLHSYLQGRTSEPLRIDVWARTEHPALRDRPSGSGRLVLLPGDRTGGEFPFAEADRHRFVDLVLRLRHEFDLLFVDLSAGRSYAADLVLAATSPHGGLGRQGNRWLVFHRWTRQHVMAAAELAYGNAGLVRAGAAMGHRPEVLSGSIRFVRAAAPDLESPPWSQVSPAQYVWLRQCEQVLEELAAARGICKARVLASIPLEPVLQWQERLITDEDVHDHGIAHHETLRAMRDLAQRLTDDEFWGPW</sequence>
<dbReference type="PANTHER" id="PTHR43384:SF6">
    <property type="entry name" value="SEPTUM SITE-DETERMINING PROTEIN MIND HOMOLOG, CHLOROPLASTIC"/>
    <property type="match status" value="1"/>
</dbReference>
<dbReference type="GO" id="GO:0016887">
    <property type="term" value="F:ATP hydrolysis activity"/>
    <property type="evidence" value="ECO:0007669"/>
    <property type="project" value="TreeGrafter"/>
</dbReference>